<dbReference type="CDD" id="cd04413">
    <property type="entry name" value="NDPk_I"/>
    <property type="match status" value="1"/>
</dbReference>
<evidence type="ECO:0000256" key="12">
    <source>
        <dbReference type="PROSITE-ProRule" id="PRU00706"/>
    </source>
</evidence>
<feature type="binding site" evidence="11 12">
    <location>
        <position position="85"/>
    </location>
    <ligand>
        <name>ATP</name>
        <dbReference type="ChEBI" id="CHEBI:30616"/>
    </ligand>
</feature>
<feature type="binding site" evidence="11 12">
    <location>
        <position position="9"/>
    </location>
    <ligand>
        <name>ATP</name>
        <dbReference type="ChEBI" id="CHEBI:30616"/>
    </ligand>
</feature>
<evidence type="ECO:0000256" key="2">
    <source>
        <dbReference type="ARBA" id="ARBA00008142"/>
    </source>
</evidence>
<evidence type="ECO:0000256" key="10">
    <source>
        <dbReference type="ARBA" id="ARBA00047945"/>
    </source>
</evidence>
<dbReference type="GO" id="GO:0006241">
    <property type="term" value="P:CTP biosynthetic process"/>
    <property type="evidence" value="ECO:0007669"/>
    <property type="project" value="UniProtKB-UniRule"/>
</dbReference>
<comment type="catalytic activity">
    <reaction evidence="10">
        <text>dZDP + ATP = dZTP + ADP</text>
        <dbReference type="Rhea" id="RHEA:67644"/>
        <dbReference type="ChEBI" id="CHEBI:30616"/>
        <dbReference type="ChEBI" id="CHEBI:172929"/>
        <dbReference type="ChEBI" id="CHEBI:172931"/>
        <dbReference type="ChEBI" id="CHEBI:456216"/>
    </reaction>
</comment>
<keyword evidence="11" id="KW-0963">Cytoplasm</keyword>
<organism evidence="15 16">
    <name type="scientific">Paenibacillus solanacearum</name>
    <dbReference type="NCBI Taxonomy" id="2048548"/>
    <lineage>
        <taxon>Bacteria</taxon>
        <taxon>Bacillati</taxon>
        <taxon>Bacillota</taxon>
        <taxon>Bacilli</taxon>
        <taxon>Bacillales</taxon>
        <taxon>Paenibacillaceae</taxon>
        <taxon>Paenibacillus</taxon>
    </lineage>
</organism>
<evidence type="ECO:0000256" key="7">
    <source>
        <dbReference type="ARBA" id="ARBA00022840"/>
    </source>
</evidence>
<keyword evidence="16" id="KW-1185">Reference proteome</keyword>
<dbReference type="Proteomes" id="UP000693672">
    <property type="component" value="Unassembled WGS sequence"/>
</dbReference>
<comment type="subcellular location">
    <subcellularLocation>
        <location evidence="11">Cytoplasm</location>
    </subcellularLocation>
</comment>
<keyword evidence="7 11" id="KW-0067">ATP-binding</keyword>
<dbReference type="NCBIfam" id="NF001908">
    <property type="entry name" value="PRK00668.1"/>
    <property type="match status" value="1"/>
</dbReference>
<dbReference type="InterPro" id="IPR034907">
    <property type="entry name" value="NDK-like_dom"/>
</dbReference>
<dbReference type="InterPro" id="IPR023005">
    <property type="entry name" value="Nucleoside_diP_kinase_AS"/>
</dbReference>
<comment type="caution">
    <text evidence="15">The sequence shown here is derived from an EMBL/GenBank/DDBJ whole genome shotgun (WGS) entry which is preliminary data.</text>
</comment>
<evidence type="ECO:0000256" key="6">
    <source>
        <dbReference type="ARBA" id="ARBA00022777"/>
    </source>
</evidence>
<dbReference type="RefSeq" id="WP_218091890.1">
    <property type="nucleotide sequence ID" value="NZ_CAJVAS010000007.1"/>
</dbReference>
<feature type="binding site" evidence="11 12">
    <location>
        <position position="57"/>
    </location>
    <ligand>
        <name>ATP</name>
        <dbReference type="ChEBI" id="CHEBI:30616"/>
    </ligand>
</feature>
<dbReference type="EMBL" id="CAJVAS010000007">
    <property type="protein sequence ID" value="CAG7618309.1"/>
    <property type="molecule type" value="Genomic_DNA"/>
</dbReference>
<evidence type="ECO:0000256" key="11">
    <source>
        <dbReference type="HAMAP-Rule" id="MF_00451"/>
    </source>
</evidence>
<keyword evidence="4 11" id="KW-0808">Transferase</keyword>
<evidence type="ECO:0000256" key="3">
    <source>
        <dbReference type="ARBA" id="ARBA00022553"/>
    </source>
</evidence>
<keyword evidence="11" id="KW-0479">Metal-binding</keyword>
<feature type="binding site" evidence="11 12">
    <location>
        <position position="91"/>
    </location>
    <ligand>
        <name>ATP</name>
        <dbReference type="ChEBI" id="CHEBI:30616"/>
    </ligand>
</feature>
<evidence type="ECO:0000256" key="5">
    <source>
        <dbReference type="ARBA" id="ARBA00022741"/>
    </source>
</evidence>
<feature type="domain" description="Nucleoside diphosphate kinase-like" evidence="14">
    <location>
        <begin position="1"/>
        <end position="138"/>
    </location>
</feature>
<reference evidence="15" key="1">
    <citation type="submission" date="2021-06" db="EMBL/GenBank/DDBJ databases">
        <authorList>
            <person name="Criscuolo A."/>
        </authorList>
    </citation>
    <scope>NUCLEOTIDE SEQUENCE</scope>
    <source>
        <strain evidence="15">CIP111600</strain>
    </source>
</reference>
<dbReference type="EC" id="2.7.4.6" evidence="11 13"/>
<keyword evidence="5 11" id="KW-0547">Nucleotide-binding</keyword>
<dbReference type="Pfam" id="PF00334">
    <property type="entry name" value="NDK"/>
    <property type="match status" value="1"/>
</dbReference>
<evidence type="ECO:0000256" key="9">
    <source>
        <dbReference type="ARBA" id="ARBA00024802"/>
    </source>
</evidence>
<sequence length="158" mass="17772">MEKTYLMVKPDGVRRQLVGKLVQRFEDKGFQLIAAKMFRMTREQAEYHYEEHKDKPFFGELVEFITSGSVFGMVWQGENIVALSRAMMGKTNPLDAAPGTIRGDYALNTGNNIIHGSDSPQSAEREISNFFRPEELAAGDYPVRMPGSLANDKVIPVQ</sequence>
<evidence type="ECO:0000256" key="8">
    <source>
        <dbReference type="ARBA" id="ARBA00023080"/>
    </source>
</evidence>
<dbReference type="AlphaFoldDB" id="A0A916JZH6"/>
<evidence type="ECO:0000313" key="15">
    <source>
        <dbReference type="EMBL" id="CAG7618309.1"/>
    </source>
</evidence>
<dbReference type="GO" id="GO:0004550">
    <property type="term" value="F:nucleoside diphosphate kinase activity"/>
    <property type="evidence" value="ECO:0007669"/>
    <property type="project" value="UniProtKB-UniRule"/>
</dbReference>
<feature type="binding site" evidence="11 12">
    <location>
        <position position="112"/>
    </location>
    <ligand>
        <name>ATP</name>
        <dbReference type="ChEBI" id="CHEBI:30616"/>
    </ligand>
</feature>
<dbReference type="PROSITE" id="PS51374">
    <property type="entry name" value="NDPK_LIKE"/>
    <property type="match status" value="1"/>
</dbReference>
<comment type="function">
    <text evidence="9">(Microbial infection) Catalyzes the phosphorylation of dZDP to dZTP, when the bacterium is infected by a phage that produces the substrate for the synthesis of dZTP (2- amino-2'-deoxyadenosine 5'-triphosphate), which is then used by the phage as a DNA polymerase substrate.</text>
</comment>
<gene>
    <name evidence="15" type="primary">ndk_2</name>
    <name evidence="11" type="synonym">ndk</name>
    <name evidence="15" type="ORF">PAESOLCIP111_02102</name>
</gene>
<keyword evidence="6 11" id="KW-0418">Kinase</keyword>
<comment type="similarity">
    <text evidence="2 11 12">Belongs to the NDK family.</text>
</comment>
<evidence type="ECO:0000313" key="16">
    <source>
        <dbReference type="Proteomes" id="UP000693672"/>
    </source>
</evidence>
<dbReference type="GO" id="GO:0046872">
    <property type="term" value="F:metal ion binding"/>
    <property type="evidence" value="ECO:0007669"/>
    <property type="project" value="UniProtKB-KW"/>
</dbReference>
<comment type="function">
    <text evidence="11">Major role in the synthesis of nucleoside triphosphates other than ATP. The ATP gamma phosphate is transferred to the NDP beta phosphate via a ping-pong mechanism, using a phosphorylated active-site intermediate.</text>
</comment>
<dbReference type="GO" id="GO:0006228">
    <property type="term" value="P:UTP biosynthetic process"/>
    <property type="evidence" value="ECO:0007669"/>
    <property type="project" value="UniProtKB-UniRule"/>
</dbReference>
<dbReference type="InterPro" id="IPR001564">
    <property type="entry name" value="Nucleoside_diP_kinase"/>
</dbReference>
<evidence type="ECO:0000259" key="14">
    <source>
        <dbReference type="SMART" id="SM00562"/>
    </source>
</evidence>
<keyword evidence="8 11" id="KW-0546">Nucleotide metabolism</keyword>
<dbReference type="FunFam" id="3.30.70.141:FF:000002">
    <property type="entry name" value="Nucleoside diphosphate kinase"/>
    <property type="match status" value="1"/>
</dbReference>
<accession>A0A916JZH6</accession>
<dbReference type="GO" id="GO:0005737">
    <property type="term" value="C:cytoplasm"/>
    <property type="evidence" value="ECO:0007669"/>
    <property type="project" value="UniProtKB-SubCell"/>
</dbReference>
<name>A0A916JZH6_9BACL</name>
<keyword evidence="3 11" id="KW-0597">Phosphoprotein</keyword>
<dbReference type="HAMAP" id="MF_00451">
    <property type="entry name" value="NDP_kinase"/>
    <property type="match status" value="1"/>
</dbReference>
<comment type="subunit">
    <text evidence="11">Homotetramer.</text>
</comment>
<feature type="binding site" evidence="11 12">
    <location>
        <position position="102"/>
    </location>
    <ligand>
        <name>ATP</name>
        <dbReference type="ChEBI" id="CHEBI:30616"/>
    </ligand>
</feature>
<keyword evidence="11" id="KW-0460">Magnesium</keyword>
<feature type="active site" description="Pros-phosphohistidine intermediate" evidence="11 12">
    <location>
        <position position="115"/>
    </location>
</feature>
<comment type="cofactor">
    <cofactor evidence="1 11">
        <name>Mg(2+)</name>
        <dbReference type="ChEBI" id="CHEBI:18420"/>
    </cofactor>
</comment>
<dbReference type="SMART" id="SM00562">
    <property type="entry name" value="NDK"/>
    <property type="match status" value="1"/>
</dbReference>
<protein>
    <recommendedName>
        <fullName evidence="11 13">Nucleoside diphosphate kinase</fullName>
        <shortName evidence="11">NDK</shortName>
        <shortName evidence="11">NDP kinase</shortName>
        <ecNumber evidence="11 13">2.7.4.6</ecNumber>
    </recommendedName>
    <alternativeName>
        <fullName evidence="11">Nucleoside-2-P kinase</fullName>
    </alternativeName>
</protein>
<evidence type="ECO:0000256" key="13">
    <source>
        <dbReference type="RuleBase" id="RU004013"/>
    </source>
</evidence>
<proteinExistence type="inferred from homology"/>
<comment type="catalytic activity">
    <reaction evidence="11 13">
        <text>a 2'-deoxyribonucleoside 5'-diphosphate + ATP = a 2'-deoxyribonucleoside 5'-triphosphate + ADP</text>
        <dbReference type="Rhea" id="RHEA:44640"/>
        <dbReference type="ChEBI" id="CHEBI:30616"/>
        <dbReference type="ChEBI" id="CHEBI:61560"/>
        <dbReference type="ChEBI" id="CHEBI:73316"/>
        <dbReference type="ChEBI" id="CHEBI:456216"/>
        <dbReference type="EC" id="2.7.4.6"/>
    </reaction>
</comment>
<dbReference type="PANTHER" id="PTHR11349">
    <property type="entry name" value="NUCLEOSIDE DIPHOSPHATE KINASE"/>
    <property type="match status" value="1"/>
</dbReference>
<comment type="catalytic activity">
    <reaction evidence="11">
        <text>a ribonucleoside 5'-diphosphate + ATP = a ribonucleoside 5'-triphosphate + ADP</text>
        <dbReference type="Rhea" id="RHEA:18113"/>
        <dbReference type="ChEBI" id="CHEBI:30616"/>
        <dbReference type="ChEBI" id="CHEBI:57930"/>
        <dbReference type="ChEBI" id="CHEBI:61557"/>
        <dbReference type="ChEBI" id="CHEBI:456216"/>
        <dbReference type="EC" id="2.7.4.6"/>
    </reaction>
</comment>
<evidence type="ECO:0000256" key="4">
    <source>
        <dbReference type="ARBA" id="ARBA00022679"/>
    </source>
</evidence>
<dbReference type="PROSITE" id="PS00469">
    <property type="entry name" value="NDPK"/>
    <property type="match status" value="1"/>
</dbReference>
<dbReference type="GO" id="GO:0006183">
    <property type="term" value="P:GTP biosynthetic process"/>
    <property type="evidence" value="ECO:0007669"/>
    <property type="project" value="UniProtKB-UniRule"/>
</dbReference>
<dbReference type="GO" id="GO:0005524">
    <property type="term" value="F:ATP binding"/>
    <property type="evidence" value="ECO:0007669"/>
    <property type="project" value="UniProtKB-UniRule"/>
</dbReference>
<evidence type="ECO:0000256" key="1">
    <source>
        <dbReference type="ARBA" id="ARBA00001946"/>
    </source>
</evidence>